<name>A0AB36E7R4_HAEPA</name>
<proteinExistence type="predicted"/>
<dbReference type="EMBL" id="MAQD01000007">
    <property type="protein sequence ID" value="OBY51116.1"/>
    <property type="molecule type" value="Genomic_DNA"/>
</dbReference>
<comment type="caution">
    <text evidence="1">The sequence shown here is derived from an EMBL/GenBank/DDBJ whole genome shotgun (WGS) entry which is preliminary data.</text>
</comment>
<sequence>MEEIQLIDGKRYVVLECEFAREWQIGRASRETVTYSEAEEIANYYRKFLKIPPERILIVEVPNVIKRRD</sequence>
<evidence type="ECO:0000313" key="1">
    <source>
        <dbReference type="EMBL" id="OBY51116.1"/>
    </source>
</evidence>
<dbReference type="AlphaFoldDB" id="A0AB36E7R4"/>
<gene>
    <name evidence="1" type="ORF">BBB48_06855</name>
</gene>
<evidence type="ECO:0000313" key="2">
    <source>
        <dbReference type="Proteomes" id="UP000092740"/>
    </source>
</evidence>
<dbReference type="RefSeq" id="WP_065285968.1">
    <property type="nucleotide sequence ID" value="NZ_MAQD01000007.1"/>
</dbReference>
<reference evidence="1 2" key="1">
    <citation type="submission" date="2016-06" db="EMBL/GenBank/DDBJ databases">
        <title>Simultaneous identification of Haemophilus influenzae and Haemophilus haemolyticus using TaqMan real-time PCR.</title>
        <authorList>
            <person name="Price E.P."/>
            <person name="Sarovich D.S."/>
            <person name="Harris T."/>
            <person name="Spargo J.C."/>
            <person name="Nosworthy E."/>
            <person name="Beissbarth J."/>
            <person name="Smith-Vaughan H.C."/>
        </authorList>
    </citation>
    <scope>NUCLEOTIDE SEQUENCE [LARGE SCALE GENOMIC DNA]</scope>
    <source>
        <strain evidence="1 2">ATCC 9796</strain>
    </source>
</reference>
<protein>
    <submittedName>
        <fullName evidence="1">Uncharacterized protein</fullName>
    </submittedName>
</protein>
<dbReference type="Proteomes" id="UP000092740">
    <property type="component" value="Unassembled WGS sequence"/>
</dbReference>
<accession>A0AB36E7R4</accession>
<organism evidence="1 2">
    <name type="scientific">Haemophilus parainfluenzae</name>
    <dbReference type="NCBI Taxonomy" id="729"/>
    <lineage>
        <taxon>Bacteria</taxon>
        <taxon>Pseudomonadati</taxon>
        <taxon>Pseudomonadota</taxon>
        <taxon>Gammaproteobacteria</taxon>
        <taxon>Pasteurellales</taxon>
        <taxon>Pasteurellaceae</taxon>
        <taxon>Haemophilus</taxon>
    </lineage>
</organism>